<dbReference type="AlphaFoldDB" id="F9Q113"/>
<dbReference type="GO" id="GO:0071513">
    <property type="term" value="C:phosphopantothenoylcysteine decarboxylase complex"/>
    <property type="evidence" value="ECO:0007669"/>
    <property type="project" value="TreeGrafter"/>
</dbReference>
<dbReference type="PANTHER" id="PTHR14359:SF6">
    <property type="entry name" value="PHOSPHOPANTOTHENOYLCYSTEINE DECARBOXYLASE"/>
    <property type="match status" value="1"/>
</dbReference>
<feature type="transmembrane region" description="Helical" evidence="2">
    <location>
        <begin position="198"/>
        <end position="219"/>
    </location>
</feature>
<dbReference type="PANTHER" id="PTHR14359">
    <property type="entry name" value="HOMO-OLIGOMERIC FLAVIN CONTAINING CYS DECARBOXYLASE FAMILY"/>
    <property type="match status" value="1"/>
</dbReference>
<evidence type="ECO:0000256" key="1">
    <source>
        <dbReference type="NCBIfam" id="TIGR02113"/>
    </source>
</evidence>
<dbReference type="NCBIfam" id="TIGR02113">
    <property type="entry name" value="coaC_strep"/>
    <property type="match status" value="1"/>
</dbReference>
<protein>
    <recommendedName>
        <fullName evidence="1">Phosphopantothenoylcysteine decarboxylase</fullName>
        <ecNumber evidence="1">4.1.1.36</ecNumber>
    </recommendedName>
</protein>
<dbReference type="InterPro" id="IPR036551">
    <property type="entry name" value="Flavin_trans-like"/>
</dbReference>
<feature type="transmembrane region" description="Helical" evidence="2">
    <location>
        <begin position="312"/>
        <end position="335"/>
    </location>
</feature>
<organism evidence="4 5">
    <name type="scientific">Streptococcus oralis SK313</name>
    <dbReference type="NCBI Taxonomy" id="1035190"/>
    <lineage>
        <taxon>Bacteria</taxon>
        <taxon>Bacillati</taxon>
        <taxon>Bacillota</taxon>
        <taxon>Bacilli</taxon>
        <taxon>Lactobacillales</taxon>
        <taxon>Streptococcaceae</taxon>
        <taxon>Streptococcus</taxon>
    </lineage>
</organism>
<feature type="transmembrane region" description="Helical" evidence="2">
    <location>
        <begin position="250"/>
        <end position="270"/>
    </location>
</feature>
<proteinExistence type="predicted"/>
<comment type="caution">
    <text evidence="4">The sequence shown here is derived from an EMBL/GenBank/DDBJ whole genome shotgun (WGS) entry which is preliminary data.</text>
</comment>
<dbReference type="GO" id="GO:0004633">
    <property type="term" value="F:phosphopantothenoylcysteine decarboxylase activity"/>
    <property type="evidence" value="ECO:0007669"/>
    <property type="project" value="UniProtKB-UniRule"/>
</dbReference>
<gene>
    <name evidence="4" type="primary">coaC</name>
    <name evidence="4" type="ORF">HMPREF9950_0733</name>
</gene>
<dbReference type="EC" id="4.1.1.36" evidence="1"/>
<evidence type="ECO:0000259" key="3">
    <source>
        <dbReference type="Pfam" id="PF02441"/>
    </source>
</evidence>
<dbReference type="GO" id="GO:0010181">
    <property type="term" value="F:FMN binding"/>
    <property type="evidence" value="ECO:0007669"/>
    <property type="project" value="TreeGrafter"/>
</dbReference>
<dbReference type="PATRIC" id="fig|1035190.4.peg.280"/>
<keyword evidence="4" id="KW-0456">Lyase</keyword>
<dbReference type="Pfam" id="PF02441">
    <property type="entry name" value="Flavoprotein"/>
    <property type="match status" value="1"/>
</dbReference>
<reference evidence="4 5" key="1">
    <citation type="submission" date="2011-07" db="EMBL/GenBank/DDBJ databases">
        <authorList>
            <person name="Harkins D.M."/>
            <person name="Madupu R."/>
            <person name="Durkin A.S."/>
            <person name="Torralba M."/>
            <person name="Methe B."/>
            <person name="Sutton G.G."/>
            <person name="Nelson K.E."/>
        </authorList>
    </citation>
    <scope>NUCLEOTIDE SEQUENCE [LARGE SCALE GENOMIC DNA]</scope>
    <source>
        <strain evidence="4 5">SK313</strain>
    </source>
</reference>
<dbReference type="EMBL" id="AFUU01000003">
    <property type="protein sequence ID" value="EGV01835.1"/>
    <property type="molecule type" value="Genomic_DNA"/>
</dbReference>
<feature type="domain" description="Flavoprotein" evidence="3">
    <location>
        <begin position="38"/>
        <end position="187"/>
    </location>
</feature>
<dbReference type="InterPro" id="IPR003382">
    <property type="entry name" value="Flavoprotein"/>
</dbReference>
<dbReference type="GO" id="GO:0022857">
    <property type="term" value="F:transmembrane transporter activity"/>
    <property type="evidence" value="ECO:0007669"/>
    <property type="project" value="InterPro"/>
</dbReference>
<feature type="transmembrane region" description="Helical" evidence="2">
    <location>
        <begin position="225"/>
        <end position="243"/>
    </location>
</feature>
<dbReference type="InterPro" id="IPR024529">
    <property type="entry name" value="ECF_trnsprt_substrate-spec"/>
</dbReference>
<sequence>MKRFNPIIHRKESYGKHSLGCNWVNRLLQVGRFSQFSKKQGHQVTVLMTQAATEFIQPLTLQVLSQNPVHLDVMKEPYPDQVNHIQLGKETDLFIVAPATANTIAKLAHGFADNMVTSTALSLPQNIPKLLAPAMNTKMYDHPATQTNLKTLETYGYKLISPKESLLACGDYGRGALADLDIILERIKETLNEKRSNIAPIAIFFATMLVIHFLSSLLFNLFPFPIKPTIVHVPVIIASIIYGPRVGVTLGFLMGLLSLTVNTITILPTSYLFSPFVPNGNIYSVIIAIVPRILIGLTPYLVYKLMKNKTGLILAGALGSLTNTVFVLGGIFYLFGNVFDGNIQKLLATVISTNSIAELVISAILTVMIVPRLETLKK</sequence>
<dbReference type="Proteomes" id="UP000005621">
    <property type="component" value="Unassembled WGS sequence"/>
</dbReference>
<dbReference type="GO" id="GO:0015937">
    <property type="term" value="P:coenzyme A biosynthetic process"/>
    <property type="evidence" value="ECO:0007669"/>
    <property type="project" value="UniProtKB-UniRule"/>
</dbReference>
<feature type="transmembrane region" description="Helical" evidence="2">
    <location>
        <begin position="347"/>
        <end position="370"/>
    </location>
</feature>
<evidence type="ECO:0000313" key="5">
    <source>
        <dbReference type="Proteomes" id="UP000005621"/>
    </source>
</evidence>
<accession>F9Q113</accession>
<dbReference type="SUPFAM" id="SSF52507">
    <property type="entry name" value="Homo-oligomeric flavin-containing Cys decarboxylases, HFCD"/>
    <property type="match status" value="1"/>
</dbReference>
<dbReference type="Gene3D" id="3.40.50.1950">
    <property type="entry name" value="Flavin prenyltransferase-like"/>
    <property type="match status" value="1"/>
</dbReference>
<keyword evidence="2" id="KW-1133">Transmembrane helix</keyword>
<name>F9Q113_STROR</name>
<dbReference type="Pfam" id="PF12822">
    <property type="entry name" value="ECF_trnsprt"/>
    <property type="match status" value="1"/>
</dbReference>
<feature type="transmembrane region" description="Helical" evidence="2">
    <location>
        <begin position="282"/>
        <end position="303"/>
    </location>
</feature>
<keyword evidence="2" id="KW-0472">Membrane</keyword>
<evidence type="ECO:0000313" key="4">
    <source>
        <dbReference type="EMBL" id="EGV01835.1"/>
    </source>
</evidence>
<evidence type="ECO:0000256" key="2">
    <source>
        <dbReference type="SAM" id="Phobius"/>
    </source>
</evidence>
<keyword evidence="2" id="KW-0812">Transmembrane</keyword>
<dbReference type="InterPro" id="IPR011847">
    <property type="entry name" value="CoaC_strep"/>
</dbReference>
<dbReference type="Gene3D" id="1.10.1760.20">
    <property type="match status" value="1"/>
</dbReference>